<dbReference type="EMBL" id="CAEZYU010000001">
    <property type="protein sequence ID" value="CAB4725942.1"/>
    <property type="molecule type" value="Genomic_DNA"/>
</dbReference>
<dbReference type="AlphaFoldDB" id="A0A6J6RTW7"/>
<evidence type="ECO:0000256" key="3">
    <source>
        <dbReference type="ARBA" id="ARBA00022827"/>
    </source>
</evidence>
<accession>A0A6J6RTW7</accession>
<comment type="cofactor">
    <cofactor evidence="1">
        <name>FAD</name>
        <dbReference type="ChEBI" id="CHEBI:57692"/>
    </cofactor>
</comment>
<dbReference type="EMBL" id="CAFBMG010000097">
    <property type="protein sequence ID" value="CAB4907453.1"/>
    <property type="molecule type" value="Genomic_DNA"/>
</dbReference>
<dbReference type="InterPro" id="IPR045170">
    <property type="entry name" value="MTOX"/>
</dbReference>
<organism evidence="6">
    <name type="scientific">freshwater metagenome</name>
    <dbReference type="NCBI Taxonomy" id="449393"/>
    <lineage>
        <taxon>unclassified sequences</taxon>
        <taxon>metagenomes</taxon>
        <taxon>ecological metagenomes</taxon>
    </lineage>
</organism>
<name>A0A6J6RTW7_9ZZZZ</name>
<dbReference type="InterPro" id="IPR036188">
    <property type="entry name" value="FAD/NAD-bd_sf"/>
</dbReference>
<protein>
    <submittedName>
        <fullName evidence="6">Unannotated protein</fullName>
    </submittedName>
</protein>
<keyword evidence="4" id="KW-0560">Oxidoreductase</keyword>
<evidence type="ECO:0000259" key="5">
    <source>
        <dbReference type="Pfam" id="PF01266"/>
    </source>
</evidence>
<feature type="domain" description="FAD dependent oxidoreductase" evidence="5">
    <location>
        <begin position="13"/>
        <end position="358"/>
    </location>
</feature>
<dbReference type="SUPFAM" id="SSF51905">
    <property type="entry name" value="FAD/NAD(P)-binding domain"/>
    <property type="match status" value="1"/>
</dbReference>
<dbReference type="PANTHER" id="PTHR10961">
    <property type="entry name" value="PEROXISOMAL SARCOSINE OXIDASE"/>
    <property type="match status" value="1"/>
</dbReference>
<evidence type="ECO:0000313" key="6">
    <source>
        <dbReference type="EMBL" id="CAB4725942.1"/>
    </source>
</evidence>
<keyword evidence="3" id="KW-0274">FAD</keyword>
<reference evidence="6" key="1">
    <citation type="submission" date="2020-05" db="EMBL/GenBank/DDBJ databases">
        <authorList>
            <person name="Chiriac C."/>
            <person name="Salcher M."/>
            <person name="Ghai R."/>
            <person name="Kavagutti S V."/>
        </authorList>
    </citation>
    <scope>NUCLEOTIDE SEQUENCE</scope>
</reference>
<dbReference type="PANTHER" id="PTHR10961:SF7">
    <property type="entry name" value="FAD DEPENDENT OXIDOREDUCTASE DOMAIN-CONTAINING PROTEIN"/>
    <property type="match status" value="1"/>
</dbReference>
<evidence type="ECO:0000256" key="2">
    <source>
        <dbReference type="ARBA" id="ARBA00022630"/>
    </source>
</evidence>
<gene>
    <name evidence="6" type="ORF">UFOPK2766_00010</name>
    <name evidence="7" type="ORF">UFOPK3519_01201</name>
</gene>
<sequence length="372" mass="39825">MVGTLTLGTESFDVAVIGAGAMGSAAAWQLARRGHSVVLLEQFDAGHSHGSSHGATRIFRVAYRDPTYVQLASESLRSWAELERESGEVLLEQSGQIDHGDPAAIEEVAGNLEAAGFAAQRLSPDQAQALWPGMRFDQAVVHSGTGGRVFADRTLQALHRCAAARGVSVLFNEPVQAIDSAADGVILRTPHRNIRARLLVLAAGAWVEELLPGEFELPKLTVSEQVPVHFRRRDPSVRWPSFLHHMHAKAEALTFGAYGMESPLADLGLATAGSDIAGLDGVKVGVDNATDIDQVVAYVQKWHPGLDPNPVSSSKCLFTSTADQQFVLRRQGSVVVCSACSGHGFKFTPMIGELVADLCEGLASQYEFSFTS</sequence>
<keyword evidence="2" id="KW-0285">Flavoprotein</keyword>
<dbReference type="GO" id="GO:0008115">
    <property type="term" value="F:sarcosine oxidase activity"/>
    <property type="evidence" value="ECO:0007669"/>
    <property type="project" value="TreeGrafter"/>
</dbReference>
<dbReference type="InterPro" id="IPR006076">
    <property type="entry name" value="FAD-dep_OxRdtase"/>
</dbReference>
<dbReference type="Gene3D" id="3.30.9.10">
    <property type="entry name" value="D-Amino Acid Oxidase, subunit A, domain 2"/>
    <property type="match status" value="1"/>
</dbReference>
<evidence type="ECO:0000256" key="1">
    <source>
        <dbReference type="ARBA" id="ARBA00001974"/>
    </source>
</evidence>
<evidence type="ECO:0000256" key="4">
    <source>
        <dbReference type="ARBA" id="ARBA00023002"/>
    </source>
</evidence>
<dbReference type="Pfam" id="PF01266">
    <property type="entry name" value="DAO"/>
    <property type="match status" value="1"/>
</dbReference>
<evidence type="ECO:0000313" key="7">
    <source>
        <dbReference type="EMBL" id="CAB4907453.1"/>
    </source>
</evidence>
<proteinExistence type="predicted"/>
<dbReference type="GO" id="GO:0050660">
    <property type="term" value="F:flavin adenine dinucleotide binding"/>
    <property type="evidence" value="ECO:0007669"/>
    <property type="project" value="InterPro"/>
</dbReference>
<dbReference type="Gene3D" id="3.50.50.60">
    <property type="entry name" value="FAD/NAD(P)-binding domain"/>
    <property type="match status" value="1"/>
</dbReference>